<dbReference type="EMBL" id="JADGKB010000064">
    <property type="protein sequence ID" value="KAJ3255560.1"/>
    <property type="molecule type" value="Genomic_DNA"/>
</dbReference>
<protein>
    <recommendedName>
        <fullName evidence="4">RidA family protein</fullName>
    </recommendedName>
</protein>
<comment type="similarity">
    <text evidence="1">Belongs to the RutC family.</text>
</comment>
<dbReference type="PANTHER" id="PTHR11803">
    <property type="entry name" value="2-IMINOBUTANOATE/2-IMINOPROPANOATE DEAMINASE RIDA"/>
    <property type="match status" value="1"/>
</dbReference>
<dbReference type="CDD" id="cd00448">
    <property type="entry name" value="YjgF_YER057c_UK114_family"/>
    <property type="match status" value="1"/>
</dbReference>
<dbReference type="PANTHER" id="PTHR11803:SF58">
    <property type="entry name" value="PROTEIN HMF1-RELATED"/>
    <property type="match status" value="1"/>
</dbReference>
<keyword evidence="3" id="KW-1185">Reference proteome</keyword>
<dbReference type="Pfam" id="PF01042">
    <property type="entry name" value="Ribonuc_L-PSP"/>
    <property type="match status" value="1"/>
</dbReference>
<dbReference type="GO" id="GO:0019239">
    <property type="term" value="F:deaminase activity"/>
    <property type="evidence" value="ECO:0007669"/>
    <property type="project" value="TreeGrafter"/>
</dbReference>
<dbReference type="GO" id="GO:0005739">
    <property type="term" value="C:mitochondrion"/>
    <property type="evidence" value="ECO:0007669"/>
    <property type="project" value="TreeGrafter"/>
</dbReference>
<sequence length="122" mass="13135">MTLQHVATDQAPKAIGPYSQAIIANGFVFTAGQVAFIPETMELVKGDVQVQTKQALTNLKAVLAKAGTSFDHIDMNDFAKMNETYSEMMGAARPARSAVEVARLPRDALVEIECVALIPSKL</sequence>
<organism evidence="2 3">
    <name type="scientific">Boothiomyces macroporosus</name>
    <dbReference type="NCBI Taxonomy" id="261099"/>
    <lineage>
        <taxon>Eukaryota</taxon>
        <taxon>Fungi</taxon>
        <taxon>Fungi incertae sedis</taxon>
        <taxon>Chytridiomycota</taxon>
        <taxon>Chytridiomycota incertae sedis</taxon>
        <taxon>Chytridiomycetes</taxon>
        <taxon>Rhizophydiales</taxon>
        <taxon>Terramycetaceae</taxon>
        <taxon>Boothiomyces</taxon>
    </lineage>
</organism>
<dbReference type="PROSITE" id="PS01094">
    <property type="entry name" value="UPF0076"/>
    <property type="match status" value="1"/>
</dbReference>
<proteinExistence type="inferred from homology"/>
<dbReference type="InterPro" id="IPR035959">
    <property type="entry name" value="RutC-like_sf"/>
</dbReference>
<name>A0AAD5UEG5_9FUNG</name>
<evidence type="ECO:0000313" key="3">
    <source>
        <dbReference type="Proteomes" id="UP001210925"/>
    </source>
</evidence>
<reference evidence="2" key="1">
    <citation type="submission" date="2020-05" db="EMBL/GenBank/DDBJ databases">
        <title>Phylogenomic resolution of chytrid fungi.</title>
        <authorList>
            <person name="Stajich J.E."/>
            <person name="Amses K."/>
            <person name="Simmons R."/>
            <person name="Seto K."/>
            <person name="Myers J."/>
            <person name="Bonds A."/>
            <person name="Quandt C.A."/>
            <person name="Barry K."/>
            <person name="Liu P."/>
            <person name="Grigoriev I."/>
            <person name="Longcore J.E."/>
            <person name="James T.Y."/>
        </authorList>
    </citation>
    <scope>NUCLEOTIDE SEQUENCE</scope>
    <source>
        <strain evidence="2">PLAUS21</strain>
    </source>
</reference>
<evidence type="ECO:0008006" key="4">
    <source>
        <dbReference type="Google" id="ProtNLM"/>
    </source>
</evidence>
<gene>
    <name evidence="2" type="ORF">HK103_006196</name>
</gene>
<dbReference type="AlphaFoldDB" id="A0AAD5UEG5"/>
<evidence type="ECO:0000256" key="1">
    <source>
        <dbReference type="ARBA" id="ARBA00010552"/>
    </source>
</evidence>
<dbReference type="FunFam" id="3.30.1330.40:FF:000001">
    <property type="entry name" value="L-PSP family endoribonuclease"/>
    <property type="match status" value="1"/>
</dbReference>
<dbReference type="SUPFAM" id="SSF55298">
    <property type="entry name" value="YjgF-like"/>
    <property type="match status" value="1"/>
</dbReference>
<dbReference type="NCBIfam" id="TIGR00004">
    <property type="entry name" value="Rid family detoxifying hydrolase"/>
    <property type="match status" value="1"/>
</dbReference>
<dbReference type="InterPro" id="IPR006175">
    <property type="entry name" value="YjgF/YER057c/UK114"/>
</dbReference>
<evidence type="ECO:0000313" key="2">
    <source>
        <dbReference type="EMBL" id="KAJ3255560.1"/>
    </source>
</evidence>
<dbReference type="InterPro" id="IPR019897">
    <property type="entry name" value="RidA_CS"/>
</dbReference>
<comment type="caution">
    <text evidence="2">The sequence shown here is derived from an EMBL/GenBank/DDBJ whole genome shotgun (WGS) entry which is preliminary data.</text>
</comment>
<dbReference type="Proteomes" id="UP001210925">
    <property type="component" value="Unassembled WGS sequence"/>
</dbReference>
<accession>A0AAD5UEG5</accession>
<dbReference type="Gene3D" id="3.30.1330.40">
    <property type="entry name" value="RutC-like"/>
    <property type="match status" value="1"/>
</dbReference>
<dbReference type="GO" id="GO:0005829">
    <property type="term" value="C:cytosol"/>
    <property type="evidence" value="ECO:0007669"/>
    <property type="project" value="TreeGrafter"/>
</dbReference>
<dbReference type="InterPro" id="IPR006056">
    <property type="entry name" value="RidA"/>
</dbReference>